<feature type="transmembrane region" description="Helical" evidence="1">
    <location>
        <begin position="23"/>
        <end position="48"/>
    </location>
</feature>
<accession>M1ALT2</accession>
<reference evidence="3" key="1">
    <citation type="journal article" date="2011" name="Nature">
        <title>Genome sequence and analysis of the tuber crop potato.</title>
        <authorList>
            <consortium name="The Potato Genome Sequencing Consortium"/>
        </authorList>
    </citation>
    <scope>NUCLEOTIDE SEQUENCE [LARGE SCALE GENOMIC DNA]</scope>
    <source>
        <strain evidence="3">cv. DM1-3 516 R44</strain>
    </source>
</reference>
<proteinExistence type="predicted"/>
<keyword evidence="3" id="KW-1185">Reference proteome</keyword>
<reference evidence="2" key="2">
    <citation type="submission" date="2015-06" db="UniProtKB">
        <authorList>
            <consortium name="EnsemblPlants"/>
        </authorList>
    </citation>
    <scope>IDENTIFICATION</scope>
    <source>
        <strain evidence="2">DM1-3 516 R44</strain>
    </source>
</reference>
<organism evidence="2 3">
    <name type="scientific">Solanum tuberosum</name>
    <name type="common">Potato</name>
    <dbReference type="NCBI Taxonomy" id="4113"/>
    <lineage>
        <taxon>Eukaryota</taxon>
        <taxon>Viridiplantae</taxon>
        <taxon>Streptophyta</taxon>
        <taxon>Embryophyta</taxon>
        <taxon>Tracheophyta</taxon>
        <taxon>Spermatophyta</taxon>
        <taxon>Magnoliopsida</taxon>
        <taxon>eudicotyledons</taxon>
        <taxon>Gunneridae</taxon>
        <taxon>Pentapetalae</taxon>
        <taxon>asterids</taxon>
        <taxon>lamiids</taxon>
        <taxon>Solanales</taxon>
        <taxon>Solanaceae</taxon>
        <taxon>Solanoideae</taxon>
        <taxon>Solaneae</taxon>
        <taxon>Solanum</taxon>
    </lineage>
</organism>
<keyword evidence="1" id="KW-0472">Membrane</keyword>
<keyword evidence="1" id="KW-0812">Transmembrane</keyword>
<name>M1ALT2_SOLTU</name>
<dbReference type="PaxDb" id="4113-PGSC0003DMT400025655"/>
<dbReference type="HOGENOM" id="CLU_2890261_0_0_1"/>
<evidence type="ECO:0000313" key="2">
    <source>
        <dbReference type="EnsemblPlants" id="PGSC0003DMT400025655"/>
    </source>
</evidence>
<dbReference type="EnsemblPlants" id="PGSC0003DMT400025655">
    <property type="protein sequence ID" value="PGSC0003DMT400025655"/>
    <property type="gene ID" value="PGSC0003DMG400009908"/>
</dbReference>
<evidence type="ECO:0000313" key="3">
    <source>
        <dbReference type="Proteomes" id="UP000011115"/>
    </source>
</evidence>
<dbReference type="Proteomes" id="UP000011115">
    <property type="component" value="Unassembled WGS sequence"/>
</dbReference>
<dbReference type="InParanoid" id="M1ALT2"/>
<dbReference type="Gramene" id="PGSC0003DMT400025655">
    <property type="protein sequence ID" value="PGSC0003DMT400025655"/>
    <property type="gene ID" value="PGSC0003DMG400009908"/>
</dbReference>
<sequence length="63" mass="7574">MNQICPTNLNFIQSTVEYRYCPLLLVLFFSLFVEYGYQSLASLACWYLEMMFRLSFHFELQIS</sequence>
<keyword evidence="1" id="KW-1133">Transmembrane helix</keyword>
<evidence type="ECO:0000256" key="1">
    <source>
        <dbReference type="SAM" id="Phobius"/>
    </source>
</evidence>
<protein>
    <submittedName>
        <fullName evidence="2">Uncharacterized protein</fullName>
    </submittedName>
</protein>
<dbReference type="AlphaFoldDB" id="M1ALT2"/>